<dbReference type="GeneID" id="68099267"/>
<proteinExistence type="predicted"/>
<name>A0AA88H5U6_NAELO</name>
<sequence>MKVLEESSPVGHEDLLREEVEGSLVVLSRRGKISEMAGSKSSSRNSLVSLITEPATNEQIPNHHLLLKPEVELSSDDNLENTTVTTNGLNMNLLTPPPTPSSKTLPFIMCPFAYIPPSHARQRRHSSHEAMTITDIEDEGGDSMSCFINTPSTAVSSSSARSSGGMNGVQDSSTTNISSSSGSSNNIMIGNNNTSSCLYSSLMMNRRALINSKDASTTESASVATTALPSNHGSSSSVLKTVKHGRKCTLLRHQRSSWHAHTKHSSSTNRLLDFQMQRQPLPLRTLLLSGRHHDVTLDQQHHKHHHHHHNHTHPHAQHTQPQPKSSTLPTTTTVSNHSVKTRRSSSNSSGIPSGQHTQESDSSDSRSLTEESISVRSFDSSLDEPVTSPFSFLHDFSPVVNTSSTTILFKPYNHDSRYKREGAGFSESEIATLLIILFIKMILLLVHLVSPKFSEWIRKCCFS</sequence>
<feature type="compositionally biased region" description="Basic residues" evidence="1">
    <location>
        <begin position="301"/>
        <end position="316"/>
    </location>
</feature>
<keyword evidence="2" id="KW-0812">Transmembrane</keyword>
<feature type="compositionally biased region" description="Low complexity" evidence="1">
    <location>
        <begin position="172"/>
        <end position="185"/>
    </location>
</feature>
<protein>
    <submittedName>
        <fullName evidence="3">Uncharacterized protein</fullName>
    </submittedName>
</protein>
<feature type="compositionally biased region" description="Polar residues" evidence="1">
    <location>
        <begin position="370"/>
        <end position="380"/>
    </location>
</feature>
<feature type="compositionally biased region" description="Polar residues" evidence="1">
    <location>
        <begin position="325"/>
        <end position="338"/>
    </location>
</feature>
<keyword evidence="2" id="KW-1133">Transmembrane helix</keyword>
<dbReference type="EMBL" id="PYSW02000002">
    <property type="protein sequence ID" value="KAG2393282.1"/>
    <property type="molecule type" value="Genomic_DNA"/>
</dbReference>
<accession>A0AA88H5U6</accession>
<keyword evidence="4" id="KW-1185">Reference proteome</keyword>
<keyword evidence="2" id="KW-0472">Membrane</keyword>
<feature type="transmembrane region" description="Helical" evidence="2">
    <location>
        <begin position="430"/>
        <end position="449"/>
    </location>
</feature>
<dbReference type="Proteomes" id="UP000816034">
    <property type="component" value="Unassembled WGS sequence"/>
</dbReference>
<evidence type="ECO:0000256" key="2">
    <source>
        <dbReference type="SAM" id="Phobius"/>
    </source>
</evidence>
<evidence type="ECO:0000256" key="1">
    <source>
        <dbReference type="SAM" id="MobiDB-lite"/>
    </source>
</evidence>
<feature type="region of interest" description="Disordered" evidence="1">
    <location>
        <begin position="298"/>
        <end position="383"/>
    </location>
</feature>
<evidence type="ECO:0000313" key="4">
    <source>
        <dbReference type="Proteomes" id="UP000816034"/>
    </source>
</evidence>
<dbReference type="AlphaFoldDB" id="A0AA88H5U6"/>
<gene>
    <name evidence="3" type="ORF">C9374_006813</name>
</gene>
<comment type="caution">
    <text evidence="3">The sequence shown here is derived from an EMBL/GenBank/DDBJ whole genome shotgun (WGS) entry which is preliminary data.</text>
</comment>
<feature type="region of interest" description="Disordered" evidence="1">
    <location>
        <begin position="154"/>
        <end position="185"/>
    </location>
</feature>
<organism evidence="3 4">
    <name type="scientific">Naegleria lovaniensis</name>
    <name type="common">Amoeba</name>
    <dbReference type="NCBI Taxonomy" id="51637"/>
    <lineage>
        <taxon>Eukaryota</taxon>
        <taxon>Discoba</taxon>
        <taxon>Heterolobosea</taxon>
        <taxon>Tetramitia</taxon>
        <taxon>Eutetramitia</taxon>
        <taxon>Vahlkampfiidae</taxon>
        <taxon>Naegleria</taxon>
    </lineage>
</organism>
<dbReference type="RefSeq" id="XP_044555176.1">
    <property type="nucleotide sequence ID" value="XM_044696715.1"/>
</dbReference>
<reference evidence="3 4" key="1">
    <citation type="journal article" date="2018" name="BMC Genomics">
        <title>The genome of Naegleria lovaniensis, the basis for a comparative approach to unravel pathogenicity factors of the human pathogenic amoeba N. fowleri.</title>
        <authorList>
            <person name="Liechti N."/>
            <person name="Schurch N."/>
            <person name="Bruggmann R."/>
            <person name="Wittwer M."/>
        </authorList>
    </citation>
    <scope>NUCLEOTIDE SEQUENCE [LARGE SCALE GENOMIC DNA]</scope>
    <source>
        <strain evidence="3 4">ATCC 30569</strain>
    </source>
</reference>
<feature type="compositionally biased region" description="Low complexity" evidence="1">
    <location>
        <begin position="154"/>
        <end position="163"/>
    </location>
</feature>
<evidence type="ECO:0000313" key="3">
    <source>
        <dbReference type="EMBL" id="KAG2393282.1"/>
    </source>
</evidence>